<dbReference type="PROSITE" id="PS51192">
    <property type="entry name" value="HELICASE_ATP_BIND_1"/>
    <property type="match status" value="1"/>
</dbReference>
<dbReference type="Gene3D" id="3.30.160.20">
    <property type="match status" value="1"/>
</dbReference>
<dbReference type="CDD" id="cd18791">
    <property type="entry name" value="SF2_C_RHA"/>
    <property type="match status" value="1"/>
</dbReference>
<accession>A0ABM0MCE0</accession>
<feature type="domain" description="Helicase C-terminal" evidence="6">
    <location>
        <begin position="385"/>
        <end position="557"/>
    </location>
</feature>
<dbReference type="Pfam" id="PF07717">
    <property type="entry name" value="OB_NTP_bind"/>
    <property type="match status" value="1"/>
</dbReference>
<evidence type="ECO:0000313" key="8">
    <source>
        <dbReference type="RefSeq" id="XP_006817681.1"/>
    </source>
</evidence>
<dbReference type="Gene3D" id="3.40.50.300">
    <property type="entry name" value="P-loop containing nucleotide triphosphate hydrolases"/>
    <property type="match status" value="2"/>
</dbReference>
<keyword evidence="1" id="KW-0547">Nucleotide-binding</keyword>
<dbReference type="PROSITE" id="PS51194">
    <property type="entry name" value="HELICASE_CTER"/>
    <property type="match status" value="1"/>
</dbReference>
<dbReference type="InterPro" id="IPR027417">
    <property type="entry name" value="P-loop_NTPase"/>
</dbReference>
<proteinExistence type="predicted"/>
<dbReference type="RefSeq" id="XP_006817681.1">
    <property type="nucleotide sequence ID" value="XM_006817618.1"/>
</dbReference>
<sequence length="850" mass="97274">MCQITLQYPEEFQVVGHGRRKSEAENVAAAVACAKLMDYGVLDEKLRPVMPEYGVYSQMQIREFVRRETLPMWLRIDEELQNDITNALDNWKSCNVRQDLHEDTVSNDVIDNSTDNEDMYKMREYLSEEDLDRLLWKSDTMRQHLEFLENDESLSRKKMRESVAKLPILAMRSEIYSAIENNQVIVLEGDTGCGKTTQVPQIILDEYIRNGRGAHCNIVVTQPRRISAVSIAERVSDERAERVGQTVGYQVRLENRLPEKDGSVLFCTVGILLKKIQSNPSLNGVTHVIVDEVHERDVNTDFLLILLKELVQKNSDIKIILMSASINTHMFSKYFNNCPIISVPGLMYPVKEYFLEDVFRMVGDVQRRNGNGRPSFDKPDTNWEMVSRVIEYIDTNKPHGAILCFLPGWQDIVAVRNRLQELWPSQDLHWIFPVHSSVPMSQQQAIFEKPPEGVRKVVLATNIAETSITINDVVYVVNVGNHKELRYNIETGTSCLDVHWISRANVRQRKGRAGRCQPGECYHLFTENKLQDMDDFQLAEMLRVPLEQLIVQTKIHTPHTIVAEFLEKALEPPSEDAVEKAVDLLQDLDILDDDENLTPLGKKISHITTDPRLAKAIVYSAIFRCVDPILTISASLSSRDPYMDSLERRSEVNLVKRRFSGNSKSDHIGLLNVFSEWLKFSMHNRHDGRRFAMDNILHHGSLNFIKGLRRQFSENLYDAGMVNFEKSGLMYVDGCNENSDDQELIKGVLAAALYPNIVYVRRGEIINDKLKLNSVICKDLDNNRIILHPSSVNSDEKKFPHRWLTYFTKTKSSGTFIRDSSMVHPMVLICLAGKSLCVLPVRKSEGIIHS</sequence>
<protein>
    <submittedName>
        <fullName evidence="8">ATP-dependent RNA helicase DHX30-like</fullName>
    </submittedName>
</protein>
<dbReference type="InterPro" id="IPR014001">
    <property type="entry name" value="Helicase_ATP-bd"/>
</dbReference>
<keyword evidence="4" id="KW-0067">ATP-binding</keyword>
<dbReference type="Pfam" id="PF00271">
    <property type="entry name" value="Helicase_C"/>
    <property type="match status" value="1"/>
</dbReference>
<dbReference type="SMART" id="SM00490">
    <property type="entry name" value="HELICc"/>
    <property type="match status" value="1"/>
</dbReference>
<dbReference type="PANTHER" id="PTHR18934:SF257">
    <property type="entry name" value="ATP-DEPENDENT RNA HELICASE DHX30"/>
    <property type="match status" value="1"/>
</dbReference>
<dbReference type="Pfam" id="PF04408">
    <property type="entry name" value="WHD_HA2"/>
    <property type="match status" value="1"/>
</dbReference>
<dbReference type="PANTHER" id="PTHR18934">
    <property type="entry name" value="ATP-DEPENDENT RNA HELICASE"/>
    <property type="match status" value="1"/>
</dbReference>
<dbReference type="InterPro" id="IPR011709">
    <property type="entry name" value="DEAD-box_helicase_OB_fold"/>
</dbReference>
<keyword evidence="3" id="KW-0347">Helicase</keyword>
<evidence type="ECO:0000256" key="2">
    <source>
        <dbReference type="ARBA" id="ARBA00022801"/>
    </source>
</evidence>
<reference evidence="8" key="1">
    <citation type="submission" date="2025-08" db="UniProtKB">
        <authorList>
            <consortium name="RefSeq"/>
        </authorList>
    </citation>
    <scope>IDENTIFICATION</scope>
    <source>
        <tissue evidence="8">Testes</tissue>
    </source>
</reference>
<dbReference type="InterPro" id="IPR007502">
    <property type="entry name" value="Helicase-assoc_dom"/>
</dbReference>
<evidence type="ECO:0000256" key="4">
    <source>
        <dbReference type="ARBA" id="ARBA00022840"/>
    </source>
</evidence>
<dbReference type="Gene3D" id="1.20.120.1080">
    <property type="match status" value="1"/>
</dbReference>
<dbReference type="GeneID" id="100371619"/>
<evidence type="ECO:0000256" key="1">
    <source>
        <dbReference type="ARBA" id="ARBA00022741"/>
    </source>
</evidence>
<dbReference type="CDD" id="cd17917">
    <property type="entry name" value="DEXHc_RHA-like"/>
    <property type="match status" value="1"/>
</dbReference>
<dbReference type="InterPro" id="IPR001650">
    <property type="entry name" value="Helicase_C-like"/>
</dbReference>
<dbReference type="SMART" id="SM00487">
    <property type="entry name" value="DEXDc"/>
    <property type="match status" value="1"/>
</dbReference>
<keyword evidence="2" id="KW-0378">Hydrolase</keyword>
<dbReference type="InterPro" id="IPR048333">
    <property type="entry name" value="HA2_WH"/>
</dbReference>
<dbReference type="SMART" id="SM00847">
    <property type="entry name" value="HA2"/>
    <property type="match status" value="1"/>
</dbReference>
<evidence type="ECO:0000259" key="5">
    <source>
        <dbReference type="PROSITE" id="PS51192"/>
    </source>
</evidence>
<dbReference type="SUPFAM" id="SSF52540">
    <property type="entry name" value="P-loop containing nucleoside triphosphate hydrolases"/>
    <property type="match status" value="1"/>
</dbReference>
<keyword evidence="7" id="KW-1185">Reference proteome</keyword>
<name>A0ABM0MCE0_SACKO</name>
<gene>
    <name evidence="8" type="primary">LOC100371619</name>
</gene>
<evidence type="ECO:0000259" key="6">
    <source>
        <dbReference type="PROSITE" id="PS51194"/>
    </source>
</evidence>
<dbReference type="Pfam" id="PF00270">
    <property type="entry name" value="DEAD"/>
    <property type="match status" value="1"/>
</dbReference>
<dbReference type="InterPro" id="IPR011545">
    <property type="entry name" value="DEAD/DEAH_box_helicase_dom"/>
</dbReference>
<organism evidence="7 8">
    <name type="scientific">Saccoglossus kowalevskii</name>
    <name type="common">Acorn worm</name>
    <dbReference type="NCBI Taxonomy" id="10224"/>
    <lineage>
        <taxon>Eukaryota</taxon>
        <taxon>Metazoa</taxon>
        <taxon>Hemichordata</taxon>
        <taxon>Enteropneusta</taxon>
        <taxon>Harrimaniidae</taxon>
        <taxon>Saccoglossus</taxon>
    </lineage>
</organism>
<feature type="domain" description="Helicase ATP-binding" evidence="5">
    <location>
        <begin position="176"/>
        <end position="344"/>
    </location>
</feature>
<evidence type="ECO:0000256" key="3">
    <source>
        <dbReference type="ARBA" id="ARBA00022806"/>
    </source>
</evidence>
<dbReference type="Proteomes" id="UP000694865">
    <property type="component" value="Unplaced"/>
</dbReference>
<dbReference type="Pfam" id="PF21010">
    <property type="entry name" value="HA2_C"/>
    <property type="match status" value="1"/>
</dbReference>
<evidence type="ECO:0000313" key="7">
    <source>
        <dbReference type="Proteomes" id="UP000694865"/>
    </source>
</evidence>